<accession>A0A819YJF1</accession>
<proteinExistence type="predicted"/>
<evidence type="ECO:0000313" key="1">
    <source>
        <dbReference type="EMBL" id="CAF4159217.1"/>
    </source>
</evidence>
<organism evidence="1 2">
    <name type="scientific">Rotaria sordida</name>
    <dbReference type="NCBI Taxonomy" id="392033"/>
    <lineage>
        <taxon>Eukaryota</taxon>
        <taxon>Metazoa</taxon>
        <taxon>Spiralia</taxon>
        <taxon>Gnathifera</taxon>
        <taxon>Rotifera</taxon>
        <taxon>Eurotatoria</taxon>
        <taxon>Bdelloidea</taxon>
        <taxon>Philodinida</taxon>
        <taxon>Philodinidae</taxon>
        <taxon>Rotaria</taxon>
    </lineage>
</organism>
<reference evidence="1" key="1">
    <citation type="submission" date="2021-02" db="EMBL/GenBank/DDBJ databases">
        <authorList>
            <person name="Nowell W R."/>
        </authorList>
    </citation>
    <scope>NUCLEOTIDE SEQUENCE</scope>
</reference>
<sequence>LLLTDHILLIETYFKLHKVTLINLLLKIAFDGSLFTHKYKHQISHLNIMINDDNTALRRTLSNLRCFSLISTDQTDKYDIGIVPLHHQMSQLEKLTLSLIVLNRISFIDELLRTSDDIQRTFIKRGYNVNCYIDRYSQQINQCHVYSPPFTMKYMCNVANNFVGDLFMSVRQLQLYDFFIPFEHDFFARHFSSFSITQCIKRSQSSWTKEEVDTSTK</sequence>
<gene>
    <name evidence="1" type="ORF">JBS370_LOCUS34404</name>
</gene>
<dbReference type="EMBL" id="CAJOBD010010873">
    <property type="protein sequence ID" value="CAF4159217.1"/>
    <property type="molecule type" value="Genomic_DNA"/>
</dbReference>
<protein>
    <submittedName>
        <fullName evidence="1">Uncharacterized protein</fullName>
    </submittedName>
</protein>
<evidence type="ECO:0000313" key="2">
    <source>
        <dbReference type="Proteomes" id="UP000663836"/>
    </source>
</evidence>
<dbReference type="Proteomes" id="UP000663836">
    <property type="component" value="Unassembled WGS sequence"/>
</dbReference>
<name>A0A819YJF1_9BILA</name>
<feature type="non-terminal residue" evidence="1">
    <location>
        <position position="217"/>
    </location>
</feature>
<comment type="caution">
    <text evidence="1">The sequence shown here is derived from an EMBL/GenBank/DDBJ whole genome shotgun (WGS) entry which is preliminary data.</text>
</comment>
<dbReference type="AlphaFoldDB" id="A0A819YJF1"/>